<sequence length="29" mass="3148">LISKADTRLKAMLTFVTSFDANCRSASIS</sequence>
<dbReference type="EMBL" id="CAJOBE010006038">
    <property type="protein sequence ID" value="CAF3993966.1"/>
    <property type="molecule type" value="Genomic_DNA"/>
</dbReference>
<evidence type="ECO:0000313" key="1">
    <source>
        <dbReference type="EMBL" id="CAF3993966.1"/>
    </source>
</evidence>
<gene>
    <name evidence="1" type="ORF">FNK824_LOCUS25557</name>
</gene>
<comment type="caution">
    <text evidence="1">The sequence shown here is derived from an EMBL/GenBank/DDBJ whole genome shotgun (WGS) entry which is preliminary data.</text>
</comment>
<accession>A0A819NAJ8</accession>
<evidence type="ECO:0000313" key="2">
    <source>
        <dbReference type="Proteomes" id="UP000663874"/>
    </source>
</evidence>
<dbReference type="Proteomes" id="UP000663874">
    <property type="component" value="Unassembled WGS sequence"/>
</dbReference>
<reference evidence="1" key="1">
    <citation type="submission" date="2021-02" db="EMBL/GenBank/DDBJ databases">
        <authorList>
            <person name="Nowell W R."/>
        </authorList>
    </citation>
    <scope>NUCLEOTIDE SEQUENCE</scope>
</reference>
<proteinExistence type="predicted"/>
<protein>
    <submittedName>
        <fullName evidence="1">Uncharacterized protein</fullName>
    </submittedName>
</protein>
<feature type="non-terminal residue" evidence="1">
    <location>
        <position position="1"/>
    </location>
</feature>
<organism evidence="1 2">
    <name type="scientific">Rotaria sordida</name>
    <dbReference type="NCBI Taxonomy" id="392033"/>
    <lineage>
        <taxon>Eukaryota</taxon>
        <taxon>Metazoa</taxon>
        <taxon>Spiralia</taxon>
        <taxon>Gnathifera</taxon>
        <taxon>Rotifera</taxon>
        <taxon>Eurotatoria</taxon>
        <taxon>Bdelloidea</taxon>
        <taxon>Philodinida</taxon>
        <taxon>Philodinidae</taxon>
        <taxon>Rotaria</taxon>
    </lineage>
</organism>
<dbReference type="AlphaFoldDB" id="A0A819NAJ8"/>
<name>A0A819NAJ8_9BILA</name>